<evidence type="ECO:0000313" key="2">
    <source>
        <dbReference type="Proteomes" id="UP000262477"/>
    </source>
</evidence>
<name>A0A371PYX8_STRIH</name>
<organism evidence="1 2">
    <name type="scientific">Streptomyces inhibens</name>
    <dbReference type="NCBI Taxonomy" id="2293571"/>
    <lineage>
        <taxon>Bacteria</taxon>
        <taxon>Bacillati</taxon>
        <taxon>Actinomycetota</taxon>
        <taxon>Actinomycetes</taxon>
        <taxon>Kitasatosporales</taxon>
        <taxon>Streptomycetaceae</taxon>
        <taxon>Streptomyces</taxon>
    </lineage>
</organism>
<dbReference type="AlphaFoldDB" id="A0A371PYX8"/>
<protein>
    <submittedName>
        <fullName evidence="1">Uncharacterized protein</fullName>
    </submittedName>
</protein>
<reference evidence="1 2" key="1">
    <citation type="submission" date="2018-08" db="EMBL/GenBank/DDBJ databases">
        <title>Streptomyces NEAU-D10 sp. nov., a novel Actinomycete isolated from soil.</title>
        <authorList>
            <person name="Jin L."/>
        </authorList>
    </citation>
    <scope>NUCLEOTIDE SEQUENCE [LARGE SCALE GENOMIC DNA]</scope>
    <source>
        <strain evidence="1 2">NEAU-D10</strain>
    </source>
</reference>
<evidence type="ECO:0000313" key="1">
    <source>
        <dbReference type="EMBL" id="REK87644.1"/>
    </source>
</evidence>
<dbReference type="Proteomes" id="UP000262477">
    <property type="component" value="Unassembled WGS sequence"/>
</dbReference>
<gene>
    <name evidence="1" type="ORF">DY245_25700</name>
</gene>
<dbReference type="EMBL" id="QUAC01000207">
    <property type="protein sequence ID" value="REK87644.1"/>
    <property type="molecule type" value="Genomic_DNA"/>
</dbReference>
<accession>A0A371PYX8</accession>
<proteinExistence type="predicted"/>
<comment type="caution">
    <text evidence="1">The sequence shown here is derived from an EMBL/GenBank/DDBJ whole genome shotgun (WGS) entry which is preliminary data.</text>
</comment>
<keyword evidence="2" id="KW-1185">Reference proteome</keyword>
<sequence length="121" mass="13328">MAVHAPWSSSGPSGRFRWAVFNEPHSARADLQQLLDEDDVVADQRRAAAALRNSGVEDAEQLVLVCNSWALAMHRVGPGESGPLAGTRFYNEWVAMMQNNVGTRLEIHGAVMEGQPMIMWP</sequence>